<comment type="caution">
    <text evidence="2">The sequence shown here is derived from an EMBL/GenBank/DDBJ whole genome shotgun (WGS) entry which is preliminary data.</text>
</comment>
<dbReference type="RefSeq" id="WP_100784475.1">
    <property type="nucleotide sequence ID" value="NZ_NPDU01000046.1"/>
</dbReference>
<accession>A0A2M9YTR3</accession>
<evidence type="ECO:0000313" key="4">
    <source>
        <dbReference type="Proteomes" id="UP000232149"/>
    </source>
</evidence>
<keyword evidence="1" id="KW-1133">Transmembrane helix</keyword>
<dbReference type="Pfam" id="PF07600">
    <property type="entry name" value="DUF1564"/>
    <property type="match status" value="1"/>
</dbReference>
<dbReference type="EMBL" id="NPDU01000046">
    <property type="protein sequence ID" value="PJZ60912.1"/>
    <property type="molecule type" value="Genomic_DNA"/>
</dbReference>
<evidence type="ECO:0008006" key="6">
    <source>
        <dbReference type="Google" id="ProtNLM"/>
    </source>
</evidence>
<keyword evidence="1" id="KW-0472">Membrane</keyword>
<dbReference type="InterPro" id="IPR011458">
    <property type="entry name" value="DUF1564"/>
</dbReference>
<dbReference type="EMBL" id="NPDV01000002">
    <property type="protein sequence ID" value="PJZ54906.1"/>
    <property type="molecule type" value="Genomic_DNA"/>
</dbReference>
<evidence type="ECO:0000313" key="3">
    <source>
        <dbReference type="EMBL" id="PJZ60912.1"/>
    </source>
</evidence>
<keyword evidence="1" id="KW-0812">Transmembrane</keyword>
<sequence>MGQIFLNTNQEIQSALVLSRMNVETILIPEKYLNRLSEKERKELPKRILTLLRRYQKLILSLRRINQNARKTLYQRDQGKLRRMNMRIDTGIWALLGVLAAAHGVSRCFMVNYLFWLDDSGGGIYLDRVLNVGCPTFQNIYSYIWHLDLLKNEIIKRLEFEPNPIHILTPEDYS</sequence>
<evidence type="ECO:0000256" key="1">
    <source>
        <dbReference type="SAM" id="Phobius"/>
    </source>
</evidence>
<organism evidence="2 5">
    <name type="scientific">Leptospira adleri</name>
    <dbReference type="NCBI Taxonomy" id="2023186"/>
    <lineage>
        <taxon>Bacteria</taxon>
        <taxon>Pseudomonadati</taxon>
        <taxon>Spirochaetota</taxon>
        <taxon>Spirochaetia</taxon>
        <taxon>Leptospirales</taxon>
        <taxon>Leptospiraceae</taxon>
        <taxon>Leptospira</taxon>
    </lineage>
</organism>
<proteinExistence type="predicted"/>
<feature type="transmembrane region" description="Helical" evidence="1">
    <location>
        <begin position="92"/>
        <end position="116"/>
    </location>
</feature>
<evidence type="ECO:0000313" key="2">
    <source>
        <dbReference type="EMBL" id="PJZ54906.1"/>
    </source>
</evidence>
<gene>
    <name evidence="3" type="ORF">CH376_15985</name>
    <name evidence="2" type="ORF">CH380_02240</name>
</gene>
<dbReference type="Proteomes" id="UP000232188">
    <property type="component" value="Unassembled WGS sequence"/>
</dbReference>
<name>A0A2M9YTR3_9LEPT</name>
<evidence type="ECO:0000313" key="5">
    <source>
        <dbReference type="Proteomes" id="UP000232188"/>
    </source>
</evidence>
<reference evidence="4 5" key="1">
    <citation type="submission" date="2017-07" db="EMBL/GenBank/DDBJ databases">
        <title>Leptospira spp. isolated from tropical soils.</title>
        <authorList>
            <person name="Thibeaux R."/>
            <person name="Iraola G."/>
            <person name="Ferres I."/>
            <person name="Bierque E."/>
            <person name="Girault D."/>
            <person name="Soupe-Gilbert M.-E."/>
            <person name="Picardeau M."/>
            <person name="Goarant C."/>
        </authorList>
    </citation>
    <scope>NUCLEOTIDE SEQUENCE [LARGE SCALE GENOMIC DNA]</scope>
    <source>
        <strain evidence="2 5">FH2-B-C1</strain>
        <strain evidence="3 4">FH2-B-D1</strain>
    </source>
</reference>
<dbReference type="Proteomes" id="UP000232149">
    <property type="component" value="Unassembled WGS sequence"/>
</dbReference>
<protein>
    <recommendedName>
        <fullName evidence="6">DUF1564 domain-containing protein</fullName>
    </recommendedName>
</protein>
<keyword evidence="4" id="KW-1185">Reference proteome</keyword>
<dbReference type="AlphaFoldDB" id="A0A2M9YTR3"/>